<evidence type="ECO:0008006" key="4">
    <source>
        <dbReference type="Google" id="ProtNLM"/>
    </source>
</evidence>
<name>A0A4R7CWZ4_9FLAO</name>
<proteinExistence type="predicted"/>
<reference evidence="2 3" key="1">
    <citation type="submission" date="2019-03" db="EMBL/GenBank/DDBJ databases">
        <title>Genomic Encyclopedia of Type Strains, Phase III (KMG-III): the genomes of soil and plant-associated and newly described type strains.</title>
        <authorList>
            <person name="Whitman W."/>
        </authorList>
    </citation>
    <scope>NUCLEOTIDE SEQUENCE [LARGE SCALE GENOMIC DNA]</scope>
    <source>
        <strain evidence="2 3">CECT 8455</strain>
    </source>
</reference>
<evidence type="ECO:0000313" key="2">
    <source>
        <dbReference type="EMBL" id="TDS11594.1"/>
    </source>
</evidence>
<organism evidence="2 3">
    <name type="scientific">Maribacter caenipelagi</name>
    <dbReference type="NCBI Taxonomy" id="1447781"/>
    <lineage>
        <taxon>Bacteria</taxon>
        <taxon>Pseudomonadati</taxon>
        <taxon>Bacteroidota</taxon>
        <taxon>Flavobacteriia</taxon>
        <taxon>Flavobacteriales</taxon>
        <taxon>Flavobacteriaceae</taxon>
        <taxon>Maribacter</taxon>
    </lineage>
</organism>
<dbReference type="AlphaFoldDB" id="A0A4R7CWZ4"/>
<dbReference type="EMBL" id="SNZW01000019">
    <property type="protein sequence ID" value="TDS11594.1"/>
    <property type="molecule type" value="Genomic_DNA"/>
</dbReference>
<feature type="transmembrane region" description="Helical" evidence="1">
    <location>
        <begin position="50"/>
        <end position="72"/>
    </location>
</feature>
<comment type="caution">
    <text evidence="2">The sequence shown here is derived from an EMBL/GenBank/DDBJ whole genome shotgun (WGS) entry which is preliminary data.</text>
</comment>
<feature type="transmembrane region" description="Helical" evidence="1">
    <location>
        <begin position="79"/>
        <end position="98"/>
    </location>
</feature>
<sequence>MQYKEKLQSKIISIALGTVYFIFGVLKFFPNYSPAEDLAKNTIQILTLHVLPPHFGLIFLAIIETFIGLSLLLNVKNKFIIYTAIVHILMTFSPLLLMQEEVFGENQFKVTLLSQYIFKNIIILGALYNFKIEADLIQNKGNNKKRDFLNLQIRKM</sequence>
<keyword evidence="1" id="KW-1133">Transmembrane helix</keyword>
<keyword evidence="3" id="KW-1185">Reference proteome</keyword>
<evidence type="ECO:0000313" key="3">
    <source>
        <dbReference type="Proteomes" id="UP000295274"/>
    </source>
</evidence>
<feature type="transmembrane region" description="Helical" evidence="1">
    <location>
        <begin position="110"/>
        <end position="130"/>
    </location>
</feature>
<keyword evidence="1" id="KW-0812">Transmembrane</keyword>
<dbReference type="OrthoDB" id="265224at2"/>
<evidence type="ECO:0000256" key="1">
    <source>
        <dbReference type="SAM" id="Phobius"/>
    </source>
</evidence>
<protein>
    <recommendedName>
        <fullName evidence="4">Doxx family protein</fullName>
    </recommendedName>
</protein>
<dbReference type="RefSeq" id="WP_133674559.1">
    <property type="nucleotide sequence ID" value="NZ_SNZW01000019.1"/>
</dbReference>
<dbReference type="Proteomes" id="UP000295274">
    <property type="component" value="Unassembled WGS sequence"/>
</dbReference>
<feature type="transmembrane region" description="Helical" evidence="1">
    <location>
        <begin position="12"/>
        <end position="30"/>
    </location>
</feature>
<gene>
    <name evidence="2" type="ORF">DFQ03_3621</name>
</gene>
<accession>A0A4R7CWZ4</accession>
<keyword evidence="1" id="KW-0472">Membrane</keyword>